<dbReference type="AlphaFoldDB" id="A0AAW1JWC4"/>
<feature type="compositionally biased region" description="Low complexity" evidence="1">
    <location>
        <begin position="259"/>
        <end position="271"/>
    </location>
</feature>
<name>A0AAW1JWC4_POPJA</name>
<sequence>MDVDETPVQDPQPTTSGASENLKQQAAEKVQPEKRQKQPPICFILNVGKHYQDFCSKLDVISRECFIQFTSDKTLVYFKHMNNYKQFITMYKGKLPFYTYTPKAGKMHAYIMKRLPEDVEPKDIKQELLELDKVHNVVKFHKTRYPIFMCTTTKEVAINEFITLPAKCANCGEDHPASSTQCKVYQNEIQKLQASRQRVSVSREPRASARESRYVPALPPPEARAASSHWTQSQPEQSQQTDRESCISEDSDNEDDPSSRQSSSSRRGMSRGMRDARLRGRDSSSLSQPQQGLSSNRRSNACVSFAGTPNKDQSDLNEIVTTMNEINAIVDLKKLSLNLKKLLQVKNAVPHLNMPWQFTNLTSIIMPLKLVIWNCNGISGKITE</sequence>
<feature type="compositionally biased region" description="Basic and acidic residues" evidence="1">
    <location>
        <begin position="272"/>
        <end position="282"/>
    </location>
</feature>
<dbReference type="Proteomes" id="UP001458880">
    <property type="component" value="Unassembled WGS sequence"/>
</dbReference>
<accession>A0AAW1JWC4</accession>
<keyword evidence="3" id="KW-1185">Reference proteome</keyword>
<organism evidence="2 3">
    <name type="scientific">Popillia japonica</name>
    <name type="common">Japanese beetle</name>
    <dbReference type="NCBI Taxonomy" id="7064"/>
    <lineage>
        <taxon>Eukaryota</taxon>
        <taxon>Metazoa</taxon>
        <taxon>Ecdysozoa</taxon>
        <taxon>Arthropoda</taxon>
        <taxon>Hexapoda</taxon>
        <taxon>Insecta</taxon>
        <taxon>Pterygota</taxon>
        <taxon>Neoptera</taxon>
        <taxon>Endopterygota</taxon>
        <taxon>Coleoptera</taxon>
        <taxon>Polyphaga</taxon>
        <taxon>Scarabaeiformia</taxon>
        <taxon>Scarabaeidae</taxon>
        <taxon>Rutelinae</taxon>
        <taxon>Popillia</taxon>
    </lineage>
</organism>
<evidence type="ECO:0000313" key="2">
    <source>
        <dbReference type="EMBL" id="KAK9708099.1"/>
    </source>
</evidence>
<evidence type="ECO:0000313" key="3">
    <source>
        <dbReference type="Proteomes" id="UP001458880"/>
    </source>
</evidence>
<evidence type="ECO:0000256" key="1">
    <source>
        <dbReference type="SAM" id="MobiDB-lite"/>
    </source>
</evidence>
<feature type="compositionally biased region" description="Polar residues" evidence="1">
    <location>
        <begin position="228"/>
        <end position="240"/>
    </location>
</feature>
<feature type="region of interest" description="Disordered" evidence="1">
    <location>
        <begin position="1"/>
        <end position="34"/>
    </location>
</feature>
<feature type="compositionally biased region" description="Low complexity" evidence="1">
    <location>
        <begin position="283"/>
        <end position="295"/>
    </location>
</feature>
<feature type="non-terminal residue" evidence="2">
    <location>
        <position position="384"/>
    </location>
</feature>
<dbReference type="EMBL" id="JASPKY010000336">
    <property type="protein sequence ID" value="KAK9708099.1"/>
    <property type="molecule type" value="Genomic_DNA"/>
</dbReference>
<gene>
    <name evidence="2" type="ORF">QE152_g27433</name>
</gene>
<feature type="region of interest" description="Disordered" evidence="1">
    <location>
        <begin position="193"/>
        <end position="314"/>
    </location>
</feature>
<feature type="compositionally biased region" description="Basic and acidic residues" evidence="1">
    <location>
        <begin position="201"/>
        <end position="213"/>
    </location>
</feature>
<feature type="compositionally biased region" description="Polar residues" evidence="1">
    <location>
        <begin position="9"/>
        <end position="24"/>
    </location>
</feature>
<feature type="compositionally biased region" description="Acidic residues" evidence="1">
    <location>
        <begin position="247"/>
        <end position="256"/>
    </location>
</feature>
<comment type="caution">
    <text evidence="2">The sequence shown here is derived from an EMBL/GenBank/DDBJ whole genome shotgun (WGS) entry which is preliminary data.</text>
</comment>
<proteinExistence type="predicted"/>
<reference evidence="2 3" key="1">
    <citation type="journal article" date="2024" name="BMC Genomics">
        <title>De novo assembly and annotation of Popillia japonica's genome with initial clues to its potential as an invasive pest.</title>
        <authorList>
            <person name="Cucini C."/>
            <person name="Boschi S."/>
            <person name="Funari R."/>
            <person name="Cardaioli E."/>
            <person name="Iannotti N."/>
            <person name="Marturano G."/>
            <person name="Paoli F."/>
            <person name="Bruttini M."/>
            <person name="Carapelli A."/>
            <person name="Frati F."/>
            <person name="Nardi F."/>
        </authorList>
    </citation>
    <scope>NUCLEOTIDE SEQUENCE [LARGE SCALE GENOMIC DNA]</scope>
    <source>
        <strain evidence="2">DMR45628</strain>
    </source>
</reference>
<protein>
    <submittedName>
        <fullName evidence="2">Uncharacterized protein</fullName>
    </submittedName>
</protein>